<organism evidence="1 2">
    <name type="scientific">Astrephomene gubernaculifera</name>
    <dbReference type="NCBI Taxonomy" id="47775"/>
    <lineage>
        <taxon>Eukaryota</taxon>
        <taxon>Viridiplantae</taxon>
        <taxon>Chlorophyta</taxon>
        <taxon>core chlorophytes</taxon>
        <taxon>Chlorophyceae</taxon>
        <taxon>CS clade</taxon>
        <taxon>Chlamydomonadales</taxon>
        <taxon>Astrephomenaceae</taxon>
        <taxon>Astrephomene</taxon>
    </lineage>
</organism>
<proteinExistence type="predicted"/>
<dbReference type="EMBL" id="BMAR01000002">
    <property type="protein sequence ID" value="GFR41704.1"/>
    <property type="molecule type" value="Genomic_DNA"/>
</dbReference>
<accession>A0AAD3HHP0</accession>
<name>A0AAD3HHP0_9CHLO</name>
<dbReference type="Proteomes" id="UP001054857">
    <property type="component" value="Unassembled WGS sequence"/>
</dbReference>
<sequence length="162" mass="17145">MCVAFCTTAALREALECLVVFDCLSIEPLSLVNPLCCSVAAAAVATAAAAADMAGLLALMRSPAAACLQVRGYLWVCLPPYRTAISRSGATCHSFDAVLCSYKERRVTCSCVRVGVCVDMHMLFGCGNTCVSPLCVEEHAVLLPLLAAVHKQNVFKSSQQLV</sequence>
<evidence type="ECO:0000313" key="2">
    <source>
        <dbReference type="Proteomes" id="UP001054857"/>
    </source>
</evidence>
<dbReference type="AlphaFoldDB" id="A0AAD3HHP0"/>
<keyword evidence="2" id="KW-1185">Reference proteome</keyword>
<evidence type="ECO:0000313" key="1">
    <source>
        <dbReference type="EMBL" id="GFR41704.1"/>
    </source>
</evidence>
<protein>
    <submittedName>
        <fullName evidence="1">Uncharacterized protein</fullName>
    </submittedName>
</protein>
<comment type="caution">
    <text evidence="1">The sequence shown here is derived from an EMBL/GenBank/DDBJ whole genome shotgun (WGS) entry which is preliminary data.</text>
</comment>
<reference evidence="1 2" key="1">
    <citation type="journal article" date="2021" name="Sci. Rep.">
        <title>Genome sequencing of the multicellular alga Astrephomene provides insights into convergent evolution of germ-soma differentiation.</title>
        <authorList>
            <person name="Yamashita S."/>
            <person name="Yamamoto K."/>
            <person name="Matsuzaki R."/>
            <person name="Suzuki S."/>
            <person name="Yamaguchi H."/>
            <person name="Hirooka S."/>
            <person name="Minakuchi Y."/>
            <person name="Miyagishima S."/>
            <person name="Kawachi M."/>
            <person name="Toyoda A."/>
            <person name="Nozaki H."/>
        </authorList>
    </citation>
    <scope>NUCLEOTIDE SEQUENCE [LARGE SCALE GENOMIC DNA]</scope>
    <source>
        <strain evidence="1 2">NIES-4017</strain>
    </source>
</reference>
<gene>
    <name evidence="1" type="ORF">Agub_g2453</name>
</gene>